<organism evidence="2 3">
    <name type="scientific">Penicillium olsonii</name>
    <dbReference type="NCBI Taxonomy" id="99116"/>
    <lineage>
        <taxon>Eukaryota</taxon>
        <taxon>Fungi</taxon>
        <taxon>Dikarya</taxon>
        <taxon>Ascomycota</taxon>
        <taxon>Pezizomycotina</taxon>
        <taxon>Eurotiomycetes</taxon>
        <taxon>Eurotiomycetidae</taxon>
        <taxon>Eurotiales</taxon>
        <taxon>Aspergillaceae</taxon>
        <taxon>Penicillium</taxon>
    </lineage>
</organism>
<dbReference type="PANTHER" id="PTHR47784">
    <property type="entry name" value="STEROL UPTAKE CONTROL PROTEIN 2"/>
    <property type="match status" value="1"/>
</dbReference>
<dbReference type="PANTHER" id="PTHR47784:SF4">
    <property type="entry name" value="ZN(II)2CYS6 TRANSCRIPTION FACTOR (EUROFUNG)"/>
    <property type="match status" value="1"/>
</dbReference>
<evidence type="ECO:0000313" key="2">
    <source>
        <dbReference type="EMBL" id="CAG8038533.1"/>
    </source>
</evidence>
<dbReference type="OrthoDB" id="4937900at2759"/>
<dbReference type="Proteomes" id="UP001153618">
    <property type="component" value="Unassembled WGS sequence"/>
</dbReference>
<comment type="caution">
    <text evidence="2">The sequence shown here is derived from an EMBL/GenBank/DDBJ whole genome shotgun (WGS) entry which is preliminary data.</text>
</comment>
<keyword evidence="3" id="KW-1185">Reference proteome</keyword>
<name>A0A9W4HJZ1_PENOL</name>
<dbReference type="EMBL" id="CAJVOS010000016">
    <property type="protein sequence ID" value="CAG8038533.1"/>
    <property type="molecule type" value="Genomic_DNA"/>
</dbReference>
<evidence type="ECO:0000313" key="3">
    <source>
        <dbReference type="Proteomes" id="UP001153618"/>
    </source>
</evidence>
<proteinExistence type="predicted"/>
<sequence length="336" mass="38027">MVSKAHSLVQRPRQKPVTKKKDTQPASPAESVGTEDSPPVNILHLELFHHFITDLLTFFGFDKFPWGDSAMEMTKCALTAPYLMNQILALSALHLSITRTDDQQSYHLHAAQLQTHALSEFNRAKLDLNPQTCLPMFLFSSILALHVLCDNLLFRPSDFETFLENFIQSLKMHRGVRAVTNQSWHILLQSPLKSFLDEEGKTLDAGVTGDECTELLSLVNITQNDQEIRSIYQTTIEHLQKAFNGSRSTSAELRAVGPIISWPVIIPPGYIDLLSERRPEALAILSYFGALLHLHKEMWTFGDSGIYLISSINNCLGPSWRNWLRWPNDFLSSDPK</sequence>
<feature type="region of interest" description="Disordered" evidence="1">
    <location>
        <begin position="1"/>
        <end position="36"/>
    </location>
</feature>
<gene>
    <name evidence="2" type="ORF">POLS_LOCUS2909</name>
</gene>
<dbReference type="AlphaFoldDB" id="A0A9W4HJZ1"/>
<dbReference type="InterPro" id="IPR053157">
    <property type="entry name" value="Sterol_Uptake_Regulator"/>
</dbReference>
<protein>
    <recommendedName>
        <fullName evidence="4">C6 transcription factor</fullName>
    </recommendedName>
</protein>
<dbReference type="GO" id="GO:0001228">
    <property type="term" value="F:DNA-binding transcription activator activity, RNA polymerase II-specific"/>
    <property type="evidence" value="ECO:0007669"/>
    <property type="project" value="TreeGrafter"/>
</dbReference>
<evidence type="ECO:0008006" key="4">
    <source>
        <dbReference type="Google" id="ProtNLM"/>
    </source>
</evidence>
<evidence type="ECO:0000256" key="1">
    <source>
        <dbReference type="SAM" id="MobiDB-lite"/>
    </source>
</evidence>
<reference evidence="2" key="1">
    <citation type="submission" date="2021-07" db="EMBL/GenBank/DDBJ databases">
        <authorList>
            <person name="Branca A.L. A."/>
        </authorList>
    </citation>
    <scope>NUCLEOTIDE SEQUENCE</scope>
</reference>
<accession>A0A9W4HJZ1</accession>